<dbReference type="Proteomes" id="UP001239111">
    <property type="component" value="Chromosome 4"/>
</dbReference>
<name>A0ACC2N4A4_9HYME</name>
<keyword evidence="2" id="KW-1185">Reference proteome</keyword>
<evidence type="ECO:0000313" key="1">
    <source>
        <dbReference type="EMBL" id="KAJ8665894.1"/>
    </source>
</evidence>
<dbReference type="EMBL" id="CM056744">
    <property type="protein sequence ID" value="KAJ8665894.1"/>
    <property type="molecule type" value="Genomic_DNA"/>
</dbReference>
<organism evidence="1 2">
    <name type="scientific">Eretmocerus hayati</name>
    <dbReference type="NCBI Taxonomy" id="131215"/>
    <lineage>
        <taxon>Eukaryota</taxon>
        <taxon>Metazoa</taxon>
        <taxon>Ecdysozoa</taxon>
        <taxon>Arthropoda</taxon>
        <taxon>Hexapoda</taxon>
        <taxon>Insecta</taxon>
        <taxon>Pterygota</taxon>
        <taxon>Neoptera</taxon>
        <taxon>Endopterygota</taxon>
        <taxon>Hymenoptera</taxon>
        <taxon>Apocrita</taxon>
        <taxon>Proctotrupomorpha</taxon>
        <taxon>Chalcidoidea</taxon>
        <taxon>Aphelinidae</taxon>
        <taxon>Aphelininae</taxon>
        <taxon>Eretmocerus</taxon>
    </lineage>
</organism>
<comment type="caution">
    <text evidence="1">The sequence shown here is derived from an EMBL/GenBank/DDBJ whole genome shotgun (WGS) entry which is preliminary data.</text>
</comment>
<gene>
    <name evidence="1" type="ORF">QAD02_007556</name>
</gene>
<evidence type="ECO:0000313" key="2">
    <source>
        <dbReference type="Proteomes" id="UP001239111"/>
    </source>
</evidence>
<protein>
    <submittedName>
        <fullName evidence="1">Uncharacterized protein</fullName>
    </submittedName>
</protein>
<proteinExistence type="predicted"/>
<sequence length="268" mass="31185">MNRRNALKLHELIDQYYQQDYSRLAIIGILRRRHNIIISLRTLTRIQSQYNLRRKNLTESSLDEIILALSIELAGSDSLLGYKMMWKRLRNVYELTVKQQTVMYLLQILDPDGVEARSRYRLKHRQYDTPGPDFLWHGDNHDKLKRYGFAIYAIIDGFSKEVIGILVASTNNKPEVIFYLFAKTAIELDRIPTILRVDRGTEPGIMGCQKHLNVEQLEDLFLEYADVPHLCSTEFKEAVEAAIPNIQTPKITEDAYELFLKITDVIRG</sequence>
<reference evidence="1" key="1">
    <citation type="submission" date="2023-04" db="EMBL/GenBank/DDBJ databases">
        <title>A chromosome-level genome assembly of the parasitoid wasp Eretmocerus hayati.</title>
        <authorList>
            <person name="Zhong Y."/>
            <person name="Liu S."/>
            <person name="Liu Y."/>
        </authorList>
    </citation>
    <scope>NUCLEOTIDE SEQUENCE</scope>
    <source>
        <strain evidence="1">ZJU_SS_LIU_2023</strain>
    </source>
</reference>
<accession>A0ACC2N4A4</accession>